<dbReference type="InterPro" id="IPR005467">
    <property type="entry name" value="His_kinase_dom"/>
</dbReference>
<dbReference type="GO" id="GO:0009881">
    <property type="term" value="F:photoreceptor activity"/>
    <property type="evidence" value="ECO:0007669"/>
    <property type="project" value="UniProtKB-KW"/>
</dbReference>
<dbReference type="Pfam" id="PF08446">
    <property type="entry name" value="PAS_2"/>
    <property type="match status" value="1"/>
</dbReference>
<dbReference type="Gene3D" id="1.10.287.130">
    <property type="match status" value="1"/>
</dbReference>
<dbReference type="VEuPathDB" id="FungiDB:ASPGLDRAFT_77075"/>
<dbReference type="Gene3D" id="3.30.450.40">
    <property type="match status" value="1"/>
</dbReference>
<name>A0A1L9V997_ASPGL</name>
<dbReference type="Proteomes" id="UP000184300">
    <property type="component" value="Unassembled WGS sequence"/>
</dbReference>
<feature type="compositionally biased region" description="Pro residues" evidence="12">
    <location>
        <begin position="50"/>
        <end position="61"/>
    </location>
</feature>
<dbReference type="STRING" id="1160497.A0A1L9V997"/>
<dbReference type="Gene3D" id="3.30.450.20">
    <property type="entry name" value="PAS domain"/>
    <property type="match status" value="1"/>
</dbReference>
<dbReference type="SUPFAM" id="SSF47384">
    <property type="entry name" value="Homodimeric domain of signal transducing histidine kinase"/>
    <property type="match status" value="1"/>
</dbReference>
<evidence type="ECO:0000256" key="9">
    <source>
        <dbReference type="ARBA" id="ARBA00023012"/>
    </source>
</evidence>
<feature type="region of interest" description="Disordered" evidence="12">
    <location>
        <begin position="1004"/>
        <end position="1030"/>
    </location>
</feature>
<evidence type="ECO:0000313" key="16">
    <source>
        <dbReference type="EMBL" id="OJJ80445.1"/>
    </source>
</evidence>
<dbReference type="InterPro" id="IPR043150">
    <property type="entry name" value="Phytochrome_PHY_sf"/>
</dbReference>
<dbReference type="InterPro" id="IPR036890">
    <property type="entry name" value="HATPase_C_sf"/>
</dbReference>
<feature type="compositionally biased region" description="Polar residues" evidence="12">
    <location>
        <begin position="1012"/>
        <end position="1026"/>
    </location>
</feature>
<evidence type="ECO:0000256" key="1">
    <source>
        <dbReference type="ARBA" id="ARBA00022543"/>
    </source>
</evidence>
<keyword evidence="2 11" id="KW-0597">Phosphoprotein</keyword>
<feature type="compositionally biased region" description="Polar residues" evidence="12">
    <location>
        <begin position="23"/>
        <end position="32"/>
    </location>
</feature>
<evidence type="ECO:0000259" key="13">
    <source>
        <dbReference type="PROSITE" id="PS50046"/>
    </source>
</evidence>
<reference evidence="17" key="1">
    <citation type="journal article" date="2017" name="Genome Biol.">
        <title>Comparative genomics reveals high biological diversity and specific adaptations in the industrially and medically important fungal genus Aspergillus.</title>
        <authorList>
            <person name="de Vries R.P."/>
            <person name="Riley R."/>
            <person name="Wiebenga A."/>
            <person name="Aguilar-Osorio G."/>
            <person name="Amillis S."/>
            <person name="Uchima C.A."/>
            <person name="Anderluh G."/>
            <person name="Asadollahi M."/>
            <person name="Askin M."/>
            <person name="Barry K."/>
            <person name="Battaglia E."/>
            <person name="Bayram O."/>
            <person name="Benocci T."/>
            <person name="Braus-Stromeyer S.A."/>
            <person name="Caldana C."/>
            <person name="Canovas D."/>
            <person name="Cerqueira G.C."/>
            <person name="Chen F."/>
            <person name="Chen W."/>
            <person name="Choi C."/>
            <person name="Clum A."/>
            <person name="Dos Santos R.A."/>
            <person name="Damasio A.R."/>
            <person name="Diallinas G."/>
            <person name="Emri T."/>
            <person name="Fekete E."/>
            <person name="Flipphi M."/>
            <person name="Freyberg S."/>
            <person name="Gallo A."/>
            <person name="Gournas C."/>
            <person name="Habgood R."/>
            <person name="Hainaut M."/>
            <person name="Harispe M.L."/>
            <person name="Henrissat B."/>
            <person name="Hilden K.S."/>
            <person name="Hope R."/>
            <person name="Hossain A."/>
            <person name="Karabika E."/>
            <person name="Karaffa L."/>
            <person name="Karanyi Z."/>
            <person name="Krasevec N."/>
            <person name="Kuo A."/>
            <person name="Kusch H."/>
            <person name="LaButti K."/>
            <person name="Lagendijk E.L."/>
            <person name="Lapidus A."/>
            <person name="Levasseur A."/>
            <person name="Lindquist E."/>
            <person name="Lipzen A."/>
            <person name="Logrieco A.F."/>
            <person name="MacCabe A."/>
            <person name="Maekelae M.R."/>
            <person name="Malavazi I."/>
            <person name="Melin P."/>
            <person name="Meyer V."/>
            <person name="Mielnichuk N."/>
            <person name="Miskei M."/>
            <person name="Molnar A.P."/>
            <person name="Mule G."/>
            <person name="Ngan C.Y."/>
            <person name="Orejas M."/>
            <person name="Orosz E."/>
            <person name="Ouedraogo J.P."/>
            <person name="Overkamp K.M."/>
            <person name="Park H.-S."/>
            <person name="Perrone G."/>
            <person name="Piumi F."/>
            <person name="Punt P.J."/>
            <person name="Ram A.F."/>
            <person name="Ramon A."/>
            <person name="Rauscher S."/>
            <person name="Record E."/>
            <person name="Riano-Pachon D.M."/>
            <person name="Robert V."/>
            <person name="Roehrig J."/>
            <person name="Ruller R."/>
            <person name="Salamov A."/>
            <person name="Salih N.S."/>
            <person name="Samson R.A."/>
            <person name="Sandor E."/>
            <person name="Sanguinetti M."/>
            <person name="Schuetze T."/>
            <person name="Sepcic K."/>
            <person name="Shelest E."/>
            <person name="Sherlock G."/>
            <person name="Sophianopoulou V."/>
            <person name="Squina F.M."/>
            <person name="Sun H."/>
            <person name="Susca A."/>
            <person name="Todd R.B."/>
            <person name="Tsang A."/>
            <person name="Unkles S.E."/>
            <person name="van de Wiele N."/>
            <person name="van Rossen-Uffink D."/>
            <person name="Oliveira J.V."/>
            <person name="Vesth T.C."/>
            <person name="Visser J."/>
            <person name="Yu J.-H."/>
            <person name="Zhou M."/>
            <person name="Andersen M.R."/>
            <person name="Archer D.B."/>
            <person name="Baker S.E."/>
            <person name="Benoit I."/>
            <person name="Brakhage A.A."/>
            <person name="Braus G.H."/>
            <person name="Fischer R."/>
            <person name="Frisvad J.C."/>
            <person name="Goldman G.H."/>
            <person name="Houbraken J."/>
            <person name="Oakley B."/>
            <person name="Pocsi I."/>
            <person name="Scazzocchio C."/>
            <person name="Seiboth B."/>
            <person name="vanKuyk P.A."/>
            <person name="Wortman J."/>
            <person name="Dyer P.S."/>
            <person name="Grigoriev I.V."/>
        </authorList>
    </citation>
    <scope>NUCLEOTIDE SEQUENCE [LARGE SCALE GENOMIC DNA]</scope>
    <source>
        <strain evidence="17">CBS 516.65</strain>
    </source>
</reference>
<feature type="region of interest" description="Disordered" evidence="12">
    <location>
        <begin position="1"/>
        <end position="67"/>
    </location>
</feature>
<dbReference type="GO" id="GO:0005524">
    <property type="term" value="F:ATP binding"/>
    <property type="evidence" value="ECO:0007669"/>
    <property type="project" value="UniProtKB-KW"/>
</dbReference>
<dbReference type="SMART" id="SM00387">
    <property type="entry name" value="HATPase_c"/>
    <property type="match status" value="1"/>
</dbReference>
<keyword evidence="4" id="KW-0808">Transferase</keyword>
<dbReference type="EMBL" id="KV878911">
    <property type="protein sequence ID" value="OJJ80445.1"/>
    <property type="molecule type" value="Genomic_DNA"/>
</dbReference>
<feature type="domain" description="Histidine kinase" evidence="14">
    <location>
        <begin position="731"/>
        <end position="966"/>
    </location>
</feature>
<evidence type="ECO:0000256" key="12">
    <source>
        <dbReference type="SAM" id="MobiDB-lite"/>
    </source>
</evidence>
<keyword evidence="8" id="KW-0157">Chromophore</keyword>
<evidence type="ECO:0000256" key="6">
    <source>
        <dbReference type="ARBA" id="ARBA00022777"/>
    </source>
</evidence>
<dbReference type="PROSITE" id="PS50046">
    <property type="entry name" value="PHYTOCHROME_2"/>
    <property type="match status" value="1"/>
</dbReference>
<evidence type="ECO:0000256" key="3">
    <source>
        <dbReference type="ARBA" id="ARBA00022606"/>
    </source>
</evidence>
<accession>A0A1L9V997</accession>
<dbReference type="SUPFAM" id="SSF55874">
    <property type="entry name" value="ATPase domain of HSP90 chaperone/DNA topoisomerase II/histidine kinase"/>
    <property type="match status" value="1"/>
</dbReference>
<keyword evidence="10" id="KW-0675">Receptor</keyword>
<evidence type="ECO:0000259" key="14">
    <source>
        <dbReference type="PROSITE" id="PS50109"/>
    </source>
</evidence>
<dbReference type="PANTHER" id="PTHR43065:SF10">
    <property type="entry name" value="PEROXIDE STRESS-ACTIVATED HISTIDINE KINASE MAK3"/>
    <property type="match status" value="1"/>
</dbReference>
<dbReference type="Pfam" id="PF01590">
    <property type="entry name" value="GAF"/>
    <property type="match status" value="1"/>
</dbReference>
<dbReference type="Pfam" id="PF00072">
    <property type="entry name" value="Response_reg"/>
    <property type="match status" value="1"/>
</dbReference>
<feature type="compositionally biased region" description="Polar residues" evidence="12">
    <location>
        <begin position="1068"/>
        <end position="1080"/>
    </location>
</feature>
<gene>
    <name evidence="16" type="ORF">ASPGLDRAFT_77075</name>
</gene>
<evidence type="ECO:0008006" key="18">
    <source>
        <dbReference type="Google" id="ProtNLM"/>
    </source>
</evidence>
<dbReference type="GO" id="GO:0009584">
    <property type="term" value="P:detection of visible light"/>
    <property type="evidence" value="ECO:0007669"/>
    <property type="project" value="InterPro"/>
</dbReference>
<dbReference type="InterPro" id="IPR029016">
    <property type="entry name" value="GAF-like_dom_sf"/>
</dbReference>
<feature type="domain" description="Phytochrome chromophore attachment site" evidence="13">
    <location>
        <begin position="358"/>
        <end position="520"/>
    </location>
</feature>
<evidence type="ECO:0000256" key="7">
    <source>
        <dbReference type="ARBA" id="ARBA00022840"/>
    </source>
</evidence>
<dbReference type="InterPro" id="IPR011006">
    <property type="entry name" value="CheY-like_superfamily"/>
</dbReference>
<evidence type="ECO:0000256" key="2">
    <source>
        <dbReference type="ARBA" id="ARBA00022553"/>
    </source>
</evidence>
<keyword evidence="7" id="KW-0067">ATP-binding</keyword>
<dbReference type="Pfam" id="PF00360">
    <property type="entry name" value="PHY"/>
    <property type="match status" value="1"/>
</dbReference>
<evidence type="ECO:0000256" key="8">
    <source>
        <dbReference type="ARBA" id="ARBA00022991"/>
    </source>
</evidence>
<keyword evidence="6" id="KW-0418">Kinase</keyword>
<keyword evidence="9" id="KW-0902">Two-component regulatory system</keyword>
<protein>
    <recommendedName>
        <fullName evidence="18">Phytochrome</fullName>
    </recommendedName>
</protein>
<evidence type="ECO:0000313" key="17">
    <source>
        <dbReference type="Proteomes" id="UP000184300"/>
    </source>
</evidence>
<dbReference type="PROSITE" id="PS50109">
    <property type="entry name" value="HIS_KIN"/>
    <property type="match status" value="1"/>
</dbReference>
<dbReference type="Gene3D" id="3.40.50.2300">
    <property type="match status" value="1"/>
</dbReference>
<dbReference type="SUPFAM" id="SSF55785">
    <property type="entry name" value="PYP-like sensor domain (PAS domain)"/>
    <property type="match status" value="1"/>
</dbReference>
<dbReference type="CDD" id="cd00082">
    <property type="entry name" value="HisKA"/>
    <property type="match status" value="1"/>
</dbReference>
<keyword evidence="5" id="KW-0547">Nucleotide-binding</keyword>
<feature type="compositionally biased region" description="Polar residues" evidence="12">
    <location>
        <begin position="1"/>
        <end position="16"/>
    </location>
</feature>
<dbReference type="SUPFAM" id="SSF55781">
    <property type="entry name" value="GAF domain-like"/>
    <property type="match status" value="2"/>
</dbReference>
<dbReference type="InterPro" id="IPR036097">
    <property type="entry name" value="HisK_dim/P_sf"/>
</dbReference>
<dbReference type="GO" id="GO:0006355">
    <property type="term" value="P:regulation of DNA-templated transcription"/>
    <property type="evidence" value="ECO:0007669"/>
    <property type="project" value="InterPro"/>
</dbReference>
<feature type="region of interest" description="Disordered" evidence="12">
    <location>
        <begin position="83"/>
        <end position="129"/>
    </location>
</feature>
<dbReference type="Gene3D" id="3.30.450.270">
    <property type="match status" value="1"/>
</dbReference>
<evidence type="ECO:0000259" key="15">
    <source>
        <dbReference type="PROSITE" id="PS50110"/>
    </source>
</evidence>
<evidence type="ECO:0000256" key="4">
    <source>
        <dbReference type="ARBA" id="ARBA00022679"/>
    </source>
</evidence>
<dbReference type="OrthoDB" id="2015534at2759"/>
<proteinExistence type="predicted"/>
<feature type="region of interest" description="Disordered" evidence="12">
    <location>
        <begin position="288"/>
        <end position="318"/>
    </location>
</feature>
<feature type="domain" description="Response regulatory" evidence="15">
    <location>
        <begin position="1171"/>
        <end position="1302"/>
    </location>
</feature>
<dbReference type="PROSITE" id="PS50110">
    <property type="entry name" value="RESPONSE_REGULATORY"/>
    <property type="match status" value="1"/>
</dbReference>
<sequence>MTSPEKSGGVNQSSSRLAPPTQPSLQRENSFDGTDIVYPIRSVVSVDPTPQTPEPVPPHPASPTKDGARRYSIIDAHTWDQMQSQARADSVNDPPHSASTANIPDLDEPEYRRRSSEATEESLPVVNPDHPLVTSRFEHVITERGHAVATRPGAPFQPCENEPIHIPGAVQGFGVLVALREEADDKYLVRVASENSKALLGYSPNELFALNNFCDILKDDQADALLDHIDFIRDDSFDPSVDGPEVFLLAIKQPTRRSRKFWSAVHLCPTDPSLIICEFELEDDQVNPLNVSGRGTPSSPSATLGSAPTPEQLTASTSSINQPLRVLRNARRRRGEAAAMEVFSILTQIQDQLARTETLESLLNTATGLVKELTGFHRVLIYQFDLNWNGTVVAELVDPKASVDLYKGLHFPAMDIPRQARDLYRINKVRLLYDRDQTTSRLVCRTAKDLETPLDMTHAYLRAMSPIHIKYLGNMEIRASMSISINGFNELWGLISCHSYGKSGMRVSFPIRKMCRLVGDTVSRNIERLSYSTRLQARKLINTAPTDANPSGYIIASSDDLLKLFDADYGALCIRDETKILGKLTHPQEILALLEYLKMRRINSVLASHHVTKDFPDLRYPPGFKHISGLLYVPLSTGGTDFMVFFRRGRLTEIKWAGNPYDKKVVDGHLEPRKSFQTWCETILDQSREWTETDVETAAVLCLVYGKFIKVWRQKEAAMENSQLTQLLLANSAHEVRTPLNAIVNYLEIAMEGTLDSETRDSLTKSYSASKSLIYVINDLLDLTNTEKGQNLIKDESFDLPQTIKQAMDMFEGEAKRKGITFNAHSHPGLPTAVVGDQRRIRQVISNLISNAMQHTSTGSVTVEVWRAPVQPDNGDVIIEMVVVDTGSGMSRDTLEALFQQLEQVGSMDDEEGQDHLPSLGGQEKRVLGLGLALVARIVRNMRGQLGVRSKEGKGSRFKISLQFSVPEGADSTTNGNIHPSKQVAEAAAPFQNQQEIMLVGRNRDHSRRQSAESNHSGQSGSSAHSNRSEADRLISAIQEPFLVRSASEGGATRTQQMDANDPLIPKPQNTSSSSVSGTPTMEFVPGSDIRTTVPPVSLPPGQAPVTDSGIPLGAIRVPGKDVERPPLPPNSAMVDGEPAPLPGLPQQEPDKSLPSSASPKPKPATTDKFNVLVAEDDPINSKIIQKRLEKLGHKVHLTGNGEACASAYRADCKNFDVVLMDIQMPIVDGMQSTRLIREFENETPKGSLSEITKLNGQVPIFAVSASLLEKDAPTYIETGFDGWIMKPIDFKRLNIFLQGLQEDEARNSTTYRPGEWEKGGWFAPRKA</sequence>
<feature type="modified residue" description="4-aspartylphosphate" evidence="11">
    <location>
        <position position="1222"/>
    </location>
</feature>
<evidence type="ECO:0000256" key="11">
    <source>
        <dbReference type="PROSITE-ProRule" id="PRU00169"/>
    </source>
</evidence>
<dbReference type="CDD" id="cd17546">
    <property type="entry name" value="REC_hyHK_CKI1_RcsC-like"/>
    <property type="match status" value="1"/>
</dbReference>
<dbReference type="InterPro" id="IPR001789">
    <property type="entry name" value="Sig_transdc_resp-reg_receiver"/>
</dbReference>
<dbReference type="InterPro" id="IPR035965">
    <property type="entry name" value="PAS-like_dom_sf"/>
</dbReference>
<dbReference type="RefSeq" id="XP_022397143.1">
    <property type="nucleotide sequence ID" value="XM_022549875.1"/>
</dbReference>
<keyword evidence="3" id="KW-0716">Sensory transduction</keyword>
<dbReference type="Pfam" id="PF02518">
    <property type="entry name" value="HATPase_c"/>
    <property type="match status" value="1"/>
</dbReference>
<organism evidence="16 17">
    <name type="scientific">Aspergillus glaucus CBS 516.65</name>
    <dbReference type="NCBI Taxonomy" id="1160497"/>
    <lineage>
        <taxon>Eukaryota</taxon>
        <taxon>Fungi</taxon>
        <taxon>Dikarya</taxon>
        <taxon>Ascomycota</taxon>
        <taxon>Pezizomycotina</taxon>
        <taxon>Eurotiomycetes</taxon>
        <taxon>Eurotiomycetidae</taxon>
        <taxon>Eurotiales</taxon>
        <taxon>Aspergillaceae</taxon>
        <taxon>Aspergillus</taxon>
        <taxon>Aspergillus subgen. Aspergillus</taxon>
    </lineage>
</organism>
<dbReference type="GeneID" id="34466135"/>
<keyword evidence="1" id="KW-0600">Photoreceptor protein</keyword>
<dbReference type="InterPro" id="IPR003018">
    <property type="entry name" value="GAF"/>
</dbReference>
<dbReference type="InterPro" id="IPR013515">
    <property type="entry name" value="Phytochrome_cen-reg"/>
</dbReference>
<dbReference type="InterPro" id="IPR003661">
    <property type="entry name" value="HisK_dim/P_dom"/>
</dbReference>
<dbReference type="InterPro" id="IPR001294">
    <property type="entry name" value="Phytochrome"/>
</dbReference>
<dbReference type="InterPro" id="IPR013654">
    <property type="entry name" value="PAS_2"/>
</dbReference>
<dbReference type="InterPro" id="IPR016132">
    <property type="entry name" value="Phyto_chromo_attachment"/>
</dbReference>
<dbReference type="SMART" id="SM00448">
    <property type="entry name" value="REC"/>
    <property type="match status" value="1"/>
</dbReference>
<evidence type="ECO:0000256" key="5">
    <source>
        <dbReference type="ARBA" id="ARBA00022741"/>
    </source>
</evidence>
<dbReference type="PANTHER" id="PTHR43065">
    <property type="entry name" value="SENSOR HISTIDINE KINASE"/>
    <property type="match status" value="1"/>
</dbReference>
<dbReference type="SMART" id="SM00388">
    <property type="entry name" value="HisKA"/>
    <property type="match status" value="1"/>
</dbReference>
<dbReference type="Gene3D" id="3.30.565.10">
    <property type="entry name" value="Histidine kinase-like ATPase, C-terminal domain"/>
    <property type="match status" value="1"/>
</dbReference>
<dbReference type="GO" id="GO:0000155">
    <property type="term" value="F:phosphorelay sensor kinase activity"/>
    <property type="evidence" value="ECO:0007669"/>
    <property type="project" value="InterPro"/>
</dbReference>
<keyword evidence="17" id="KW-1185">Reference proteome</keyword>
<dbReference type="Pfam" id="PF00512">
    <property type="entry name" value="HisKA"/>
    <property type="match status" value="1"/>
</dbReference>
<dbReference type="SUPFAM" id="SSF52172">
    <property type="entry name" value="CheY-like"/>
    <property type="match status" value="1"/>
</dbReference>
<feature type="region of interest" description="Disordered" evidence="12">
    <location>
        <begin position="1045"/>
        <end position="1166"/>
    </location>
</feature>
<dbReference type="FunFam" id="1.10.287.130:FF:000048">
    <property type="entry name" value="Sensor histidine kinase/response regulator"/>
    <property type="match status" value="1"/>
</dbReference>
<dbReference type="InterPro" id="IPR003594">
    <property type="entry name" value="HATPase_dom"/>
</dbReference>
<dbReference type="FunFam" id="3.30.450.270:FF:000002">
    <property type="entry name" value="Sensor histidine kinase/response regulator, putative"/>
    <property type="match status" value="1"/>
</dbReference>
<evidence type="ECO:0000256" key="10">
    <source>
        <dbReference type="ARBA" id="ARBA00023170"/>
    </source>
</evidence>
<dbReference type="PRINTS" id="PR01033">
    <property type="entry name" value="PHYTOCHROME"/>
</dbReference>